<dbReference type="GO" id="GO:0036440">
    <property type="term" value="F:citrate synthase activity"/>
    <property type="evidence" value="ECO:0007669"/>
    <property type="project" value="UniProtKB-EC"/>
</dbReference>
<dbReference type="GO" id="GO:0006099">
    <property type="term" value="P:tricarboxylic acid cycle"/>
    <property type="evidence" value="ECO:0007669"/>
    <property type="project" value="UniProtKB-UniRule"/>
</dbReference>
<evidence type="ECO:0000256" key="2">
    <source>
        <dbReference type="ARBA" id="ARBA00010566"/>
    </source>
</evidence>
<dbReference type="Proteomes" id="UP000192360">
    <property type="component" value="Unassembled WGS sequence"/>
</dbReference>
<dbReference type="InterPro" id="IPR036969">
    <property type="entry name" value="Citrate_synthase_sf"/>
</dbReference>
<dbReference type="NCBIfam" id="NF004126">
    <property type="entry name" value="PRK05614.1"/>
    <property type="match status" value="1"/>
</dbReference>
<dbReference type="PIRSF" id="PIRSF001369">
    <property type="entry name" value="Citrate_synth"/>
    <property type="match status" value="1"/>
</dbReference>
<comment type="catalytic activity">
    <reaction evidence="5 9">
        <text>oxaloacetate + acetyl-CoA + H2O = citrate + CoA + H(+)</text>
        <dbReference type="Rhea" id="RHEA:16845"/>
        <dbReference type="ChEBI" id="CHEBI:15377"/>
        <dbReference type="ChEBI" id="CHEBI:15378"/>
        <dbReference type="ChEBI" id="CHEBI:16452"/>
        <dbReference type="ChEBI" id="CHEBI:16947"/>
        <dbReference type="ChEBI" id="CHEBI:57287"/>
        <dbReference type="ChEBI" id="CHEBI:57288"/>
        <dbReference type="EC" id="2.3.3.16"/>
    </reaction>
</comment>
<gene>
    <name evidence="11" type="ORF">SAMN05660703_2195</name>
</gene>
<dbReference type="InterPro" id="IPR016142">
    <property type="entry name" value="Citrate_synth-like_lrg_a-sub"/>
</dbReference>
<dbReference type="RefSeq" id="WP_084061526.1">
    <property type="nucleotide sequence ID" value="NZ_FWXO01000003.1"/>
</dbReference>
<dbReference type="CDD" id="cd06114">
    <property type="entry name" value="EcCS_like"/>
    <property type="match status" value="1"/>
</dbReference>
<reference evidence="11 12" key="1">
    <citation type="submission" date="2017-04" db="EMBL/GenBank/DDBJ databases">
        <authorList>
            <person name="Afonso C.L."/>
            <person name="Miller P.J."/>
            <person name="Scott M.A."/>
            <person name="Spackman E."/>
            <person name="Goraichik I."/>
            <person name="Dimitrov K.M."/>
            <person name="Suarez D.L."/>
            <person name="Swayne D.E."/>
        </authorList>
    </citation>
    <scope>NUCLEOTIDE SEQUENCE [LARGE SCALE GENOMIC DNA]</scope>
    <source>
        <strain evidence="11 12">DSM 21164</strain>
    </source>
</reference>
<organism evidence="11 12">
    <name type="scientific">Cellulophaga tyrosinoxydans</name>
    <dbReference type="NCBI Taxonomy" id="504486"/>
    <lineage>
        <taxon>Bacteria</taxon>
        <taxon>Pseudomonadati</taxon>
        <taxon>Bacteroidota</taxon>
        <taxon>Flavobacteriia</taxon>
        <taxon>Flavobacteriales</taxon>
        <taxon>Flavobacteriaceae</taxon>
        <taxon>Cellulophaga</taxon>
    </lineage>
</organism>
<dbReference type="InterPro" id="IPR019810">
    <property type="entry name" value="Citrate_synthase_AS"/>
</dbReference>
<sequence length="427" mass="48109">MSEKATLEYNGKQYEFPVIKGTEEELAIDIKNLRSSTGMITIDPGYKNTGSCESAITFLDGEKGILRYRGYSIEELAEKADFLEVAYLLIFGELPNKEKLAQFHKDIKSESHVDEEMKKILDGFPKSAHPMGVLSSLTSALIAFNPSSVNVSSEKEMYWAIVRIMAKFPVLVAWTLRKKKGLPLDYGDDSLGYVENIHKMMFKKPNQEYHKNKTVIDALDKLLILHADHEQNCSTSTVRIVGSSHAGLFASLSAGISALWGPLHGGANQAVLEMLEAIEKDGGDTKKYMAKAKDKEDPFRLMGFGHRVYKNFDPRARIIKKAADEVLGDLGIEDPILDIARGLEKEALEDQYFVDRKLYPNVDFYSGIIYRALGIPTEMFTVMFALGRLPGWIAQWREMRLNGEPIGRPRQVYIGENLRSFVPLEKR</sequence>
<evidence type="ECO:0000313" key="12">
    <source>
        <dbReference type="Proteomes" id="UP000192360"/>
    </source>
</evidence>
<evidence type="ECO:0000256" key="7">
    <source>
        <dbReference type="PIRNR" id="PIRNR001369"/>
    </source>
</evidence>
<feature type="active site" evidence="8">
    <location>
        <position position="306"/>
    </location>
</feature>
<keyword evidence="4 7" id="KW-0808">Transferase</keyword>
<dbReference type="InterPro" id="IPR024176">
    <property type="entry name" value="Citrate_synthase_bac-typ"/>
</dbReference>
<evidence type="ECO:0000256" key="6">
    <source>
        <dbReference type="NCBIfam" id="TIGR01798"/>
    </source>
</evidence>
<keyword evidence="12" id="KW-1185">Reference proteome</keyword>
<comment type="similarity">
    <text evidence="2 7 10">Belongs to the citrate synthase family.</text>
</comment>
<evidence type="ECO:0000256" key="1">
    <source>
        <dbReference type="ARBA" id="ARBA00004751"/>
    </source>
</evidence>
<dbReference type="PANTHER" id="PTHR42871">
    <property type="entry name" value="CITRATE SYNTHASE"/>
    <property type="match status" value="1"/>
</dbReference>
<keyword evidence="3 9" id="KW-0816">Tricarboxylic acid cycle</keyword>
<dbReference type="InterPro" id="IPR002020">
    <property type="entry name" value="Citrate_synthase"/>
</dbReference>
<evidence type="ECO:0000313" key="11">
    <source>
        <dbReference type="EMBL" id="SMC63592.1"/>
    </source>
</evidence>
<accession>A0A1W2ASU8</accession>
<evidence type="ECO:0000256" key="4">
    <source>
        <dbReference type="ARBA" id="ARBA00022679"/>
    </source>
</evidence>
<dbReference type="AlphaFoldDB" id="A0A1W2ASU8"/>
<dbReference type="STRING" id="504486.SAMN05660703_2195"/>
<dbReference type="NCBIfam" id="TIGR01798">
    <property type="entry name" value="cit_synth_I"/>
    <property type="match status" value="1"/>
</dbReference>
<dbReference type="InterPro" id="IPR010953">
    <property type="entry name" value="Citrate_synthase_typ-I"/>
</dbReference>
<evidence type="ECO:0000256" key="10">
    <source>
        <dbReference type="RuleBase" id="RU003406"/>
    </source>
</evidence>
<dbReference type="UniPathway" id="UPA00223">
    <property type="reaction ID" value="UER00717"/>
</dbReference>
<dbReference type="PROSITE" id="PS00480">
    <property type="entry name" value="CITRATE_SYNTHASE"/>
    <property type="match status" value="1"/>
</dbReference>
<dbReference type="EMBL" id="FWXO01000003">
    <property type="protein sequence ID" value="SMC63592.1"/>
    <property type="molecule type" value="Genomic_DNA"/>
</dbReference>
<dbReference type="SUPFAM" id="SSF48256">
    <property type="entry name" value="Citrate synthase"/>
    <property type="match status" value="1"/>
</dbReference>
<dbReference type="PANTHER" id="PTHR42871:SF1">
    <property type="entry name" value="CITRATE SYNTHASE"/>
    <property type="match status" value="1"/>
</dbReference>
<dbReference type="Pfam" id="PF00285">
    <property type="entry name" value="Citrate_synt"/>
    <property type="match status" value="1"/>
</dbReference>
<protein>
    <recommendedName>
        <fullName evidence="6 7">Citrate synthase</fullName>
    </recommendedName>
</protein>
<evidence type="ECO:0000256" key="3">
    <source>
        <dbReference type="ARBA" id="ARBA00022532"/>
    </source>
</evidence>
<dbReference type="Gene3D" id="1.10.580.10">
    <property type="entry name" value="Citrate Synthase, domain 1"/>
    <property type="match status" value="1"/>
</dbReference>
<evidence type="ECO:0000256" key="8">
    <source>
        <dbReference type="PIRSR" id="PIRSR001369-1"/>
    </source>
</evidence>
<dbReference type="Gene3D" id="1.10.230.10">
    <property type="entry name" value="Cytochrome P450-Terp, domain 2"/>
    <property type="match status" value="1"/>
</dbReference>
<dbReference type="PRINTS" id="PR00143">
    <property type="entry name" value="CITRTSNTHASE"/>
</dbReference>
<evidence type="ECO:0000256" key="9">
    <source>
        <dbReference type="RuleBase" id="RU003370"/>
    </source>
</evidence>
<evidence type="ECO:0000256" key="5">
    <source>
        <dbReference type="ARBA" id="ARBA00049288"/>
    </source>
</evidence>
<name>A0A1W2ASU8_9FLAO</name>
<comment type="pathway">
    <text evidence="1 9">Carbohydrate metabolism; tricarboxylic acid cycle; isocitrate from oxaloacetate: step 1/2.</text>
</comment>
<proteinExistence type="inferred from homology"/>
<dbReference type="OrthoDB" id="9800864at2"/>
<dbReference type="GO" id="GO:0005737">
    <property type="term" value="C:cytoplasm"/>
    <property type="evidence" value="ECO:0007669"/>
    <property type="project" value="InterPro"/>
</dbReference>
<dbReference type="Gene3D" id="2.20.28.60">
    <property type="match status" value="1"/>
</dbReference>
<dbReference type="InterPro" id="IPR016143">
    <property type="entry name" value="Citrate_synth-like_sm_a-sub"/>
</dbReference>
<feature type="active site" evidence="8">
    <location>
        <position position="363"/>
    </location>
</feature>
<dbReference type="FunFam" id="1.10.230.10:FF:000002">
    <property type="entry name" value="Citrate synthase"/>
    <property type="match status" value="1"/>
</dbReference>